<dbReference type="GO" id="GO:0030170">
    <property type="term" value="F:pyridoxal phosphate binding"/>
    <property type="evidence" value="ECO:0007669"/>
    <property type="project" value="InterPro"/>
</dbReference>
<evidence type="ECO:0000256" key="1">
    <source>
        <dbReference type="ARBA" id="ARBA00001933"/>
    </source>
</evidence>
<reference evidence="10 11" key="1">
    <citation type="submission" date="2018-05" db="EMBL/GenBank/DDBJ databases">
        <title>Genomic Encyclopedia of Type Strains, Phase IV (KMG-IV): sequencing the most valuable type-strain genomes for metagenomic binning, comparative biology and taxonomic classification.</title>
        <authorList>
            <person name="Goeker M."/>
        </authorList>
    </citation>
    <scope>NUCLEOTIDE SEQUENCE [LARGE SCALE GENOMIC DNA]</scope>
    <source>
        <strain evidence="10 11">DSM 19792</strain>
    </source>
</reference>
<comment type="catalytic activity">
    <reaction evidence="7">
        <text>an S-substituted L-cysteine + H2O = a thiol + pyruvate + NH4(+)</text>
        <dbReference type="Rhea" id="RHEA:18121"/>
        <dbReference type="ChEBI" id="CHEBI:15361"/>
        <dbReference type="ChEBI" id="CHEBI:15377"/>
        <dbReference type="ChEBI" id="CHEBI:28938"/>
        <dbReference type="ChEBI" id="CHEBI:29256"/>
        <dbReference type="ChEBI" id="CHEBI:58717"/>
        <dbReference type="EC" id="4.4.1.13"/>
    </reaction>
</comment>
<dbReference type="GO" id="GO:0019450">
    <property type="term" value="P:L-cysteine catabolic process to pyruvate"/>
    <property type="evidence" value="ECO:0007669"/>
    <property type="project" value="TreeGrafter"/>
</dbReference>
<keyword evidence="11" id="KW-1185">Reference proteome</keyword>
<dbReference type="GO" id="GO:0047804">
    <property type="term" value="F:cysteine-S-conjugate beta-lyase activity"/>
    <property type="evidence" value="ECO:0007669"/>
    <property type="project" value="UniProtKB-EC"/>
</dbReference>
<dbReference type="PROSITE" id="PS00868">
    <property type="entry name" value="CYS_MET_METAB_PP"/>
    <property type="match status" value="1"/>
</dbReference>
<dbReference type="AlphaFoldDB" id="A0A318J1I1"/>
<keyword evidence="4 10" id="KW-0456">Lyase</keyword>
<dbReference type="GO" id="GO:0019346">
    <property type="term" value="P:transsulfuration"/>
    <property type="evidence" value="ECO:0007669"/>
    <property type="project" value="InterPro"/>
</dbReference>
<dbReference type="Gene3D" id="3.40.640.10">
    <property type="entry name" value="Type I PLP-dependent aspartate aminotransferase-like (Major domain)"/>
    <property type="match status" value="1"/>
</dbReference>
<protein>
    <submittedName>
        <fullName evidence="10">Cystathionine beta-lyase</fullName>
    </submittedName>
</protein>
<dbReference type="InterPro" id="IPR054542">
    <property type="entry name" value="Cys_met_metab_PP"/>
</dbReference>
<evidence type="ECO:0000256" key="5">
    <source>
        <dbReference type="ARBA" id="ARBA00046315"/>
    </source>
</evidence>
<proteinExistence type="inferred from homology"/>
<comment type="pathway">
    <text evidence="5">Amino-acid biosynthesis; L-methionine biosynthesis via de novo pathway; L-homocysteine from L-cystathionine: step 1/1.</text>
</comment>
<dbReference type="InterPro" id="IPR015421">
    <property type="entry name" value="PyrdxlP-dep_Trfase_major"/>
</dbReference>
<dbReference type="PANTHER" id="PTHR43500">
    <property type="entry name" value="CYSTATHIONINE BETA-LYASE-RELATED"/>
    <property type="match status" value="1"/>
</dbReference>
<name>A0A318J1I1_9BURK</name>
<accession>A0A318J1I1</accession>
<sequence>MTHISSTLAQQASDIPEGFASLSQGVFHASTIVFPDVAAFLHRQEQAHTGYSYGQNGTPTHYALAHKLSELEGGGHTVLVPSGLAAIVLVNSMLLGAGDHVLLPDSIYGPTLTVTQTLFAKWGVRHTIYPNDAGADIANFFEETTRLVWTESPASNSMEMQDIPAIVAAAHARQIKVAIDNTWATALGFRALDAGVDFSIQALTKYVGGHSDLLMGAVSARDQASHHELRSTAELLGYYVSPDECFLALRGLPTLALRMERQYASALRMAEFLQNHAAIDQLHYPPLPGDAYHHLWKRDFKLGNGLLSFTLKQNELANIEKFVAALKLFTLGNSWGGVHSLIAVAPQRAPKTGWLLRLHVGVEHVDDLLEDVSVALGALEI</sequence>
<comment type="cofactor">
    <cofactor evidence="1 9">
        <name>pyridoxal 5'-phosphate</name>
        <dbReference type="ChEBI" id="CHEBI:597326"/>
    </cofactor>
</comment>
<evidence type="ECO:0000256" key="8">
    <source>
        <dbReference type="PIRSR" id="PIRSR001434-2"/>
    </source>
</evidence>
<dbReference type="EMBL" id="QJKB01000015">
    <property type="protein sequence ID" value="PXX37798.1"/>
    <property type="molecule type" value="Genomic_DNA"/>
</dbReference>
<comment type="catalytic activity">
    <reaction evidence="6">
        <text>L,L-cystathionine + H2O = L-homocysteine + pyruvate + NH4(+)</text>
        <dbReference type="Rhea" id="RHEA:13965"/>
        <dbReference type="ChEBI" id="CHEBI:15361"/>
        <dbReference type="ChEBI" id="CHEBI:15377"/>
        <dbReference type="ChEBI" id="CHEBI:28938"/>
        <dbReference type="ChEBI" id="CHEBI:58161"/>
        <dbReference type="ChEBI" id="CHEBI:58199"/>
    </reaction>
</comment>
<evidence type="ECO:0000256" key="3">
    <source>
        <dbReference type="ARBA" id="ARBA00022898"/>
    </source>
</evidence>
<dbReference type="Proteomes" id="UP000247792">
    <property type="component" value="Unassembled WGS sequence"/>
</dbReference>
<dbReference type="Gene3D" id="3.90.1150.10">
    <property type="entry name" value="Aspartate Aminotransferase, domain 1"/>
    <property type="match status" value="1"/>
</dbReference>
<evidence type="ECO:0000256" key="7">
    <source>
        <dbReference type="ARBA" id="ARBA00047625"/>
    </source>
</evidence>
<evidence type="ECO:0000256" key="6">
    <source>
        <dbReference type="ARBA" id="ARBA00047517"/>
    </source>
</evidence>
<gene>
    <name evidence="10" type="ORF">DFR42_11548</name>
</gene>
<dbReference type="FunFam" id="3.40.640.10:FF:000046">
    <property type="entry name" value="Cystathionine gamma-lyase"/>
    <property type="match status" value="1"/>
</dbReference>
<dbReference type="PIRSF" id="PIRSF001434">
    <property type="entry name" value="CGS"/>
    <property type="match status" value="1"/>
</dbReference>
<dbReference type="InterPro" id="IPR006233">
    <property type="entry name" value="Cys_b_lyase_bac"/>
</dbReference>
<dbReference type="InterPro" id="IPR015424">
    <property type="entry name" value="PyrdxlP-dep_Trfase"/>
</dbReference>
<dbReference type="RefSeq" id="WP_110257925.1">
    <property type="nucleotide sequence ID" value="NZ_QJKB01000015.1"/>
</dbReference>
<comment type="similarity">
    <text evidence="2 9">Belongs to the trans-sulfuration enzymes family.</text>
</comment>
<dbReference type="PANTHER" id="PTHR43500:SF1">
    <property type="entry name" value="CYSTATHIONINE BETA-LYASE-RELATED"/>
    <property type="match status" value="1"/>
</dbReference>
<evidence type="ECO:0000256" key="2">
    <source>
        <dbReference type="ARBA" id="ARBA00009077"/>
    </source>
</evidence>
<dbReference type="OrthoDB" id="9805807at2"/>
<dbReference type="InterPro" id="IPR000277">
    <property type="entry name" value="Cys/Met-Metab_PyrdxlP-dep_enz"/>
</dbReference>
<evidence type="ECO:0000256" key="9">
    <source>
        <dbReference type="RuleBase" id="RU362118"/>
    </source>
</evidence>
<dbReference type="InterPro" id="IPR015422">
    <property type="entry name" value="PyrdxlP-dep_Trfase_small"/>
</dbReference>
<dbReference type="SUPFAM" id="SSF53383">
    <property type="entry name" value="PLP-dependent transferases"/>
    <property type="match status" value="1"/>
</dbReference>
<comment type="caution">
    <text evidence="10">The sequence shown here is derived from an EMBL/GenBank/DDBJ whole genome shotgun (WGS) entry which is preliminary data.</text>
</comment>
<dbReference type="Pfam" id="PF01053">
    <property type="entry name" value="Cys_Met_Meta_PP"/>
    <property type="match status" value="1"/>
</dbReference>
<evidence type="ECO:0000313" key="10">
    <source>
        <dbReference type="EMBL" id="PXX37798.1"/>
    </source>
</evidence>
<organism evidence="10 11">
    <name type="scientific">Undibacterium pigrum</name>
    <dbReference type="NCBI Taxonomy" id="401470"/>
    <lineage>
        <taxon>Bacteria</taxon>
        <taxon>Pseudomonadati</taxon>
        <taxon>Pseudomonadota</taxon>
        <taxon>Betaproteobacteria</taxon>
        <taxon>Burkholderiales</taxon>
        <taxon>Oxalobacteraceae</taxon>
        <taxon>Undibacterium</taxon>
    </lineage>
</organism>
<keyword evidence="3 8" id="KW-0663">Pyridoxal phosphate</keyword>
<feature type="modified residue" description="N6-(pyridoxal phosphate)lysine" evidence="8">
    <location>
        <position position="205"/>
    </location>
</feature>
<evidence type="ECO:0000256" key="4">
    <source>
        <dbReference type="ARBA" id="ARBA00023239"/>
    </source>
</evidence>
<evidence type="ECO:0000313" key="11">
    <source>
        <dbReference type="Proteomes" id="UP000247792"/>
    </source>
</evidence>